<dbReference type="GO" id="GO:0008061">
    <property type="term" value="F:chitin binding"/>
    <property type="evidence" value="ECO:0007669"/>
    <property type="project" value="InterPro"/>
</dbReference>
<dbReference type="SUPFAM" id="SSF49899">
    <property type="entry name" value="Concanavalin A-like lectins/glucanases"/>
    <property type="match status" value="1"/>
</dbReference>
<keyword evidence="3 5" id="KW-0378">Hydrolase</keyword>
<dbReference type="KEGG" id="bfc:BacF7301_23160"/>
<evidence type="ECO:0000256" key="1">
    <source>
        <dbReference type="ARBA" id="ARBA00000822"/>
    </source>
</evidence>
<dbReference type="InterPro" id="IPR001579">
    <property type="entry name" value="Glyco_hydro_18_chit_AS"/>
</dbReference>
<dbReference type="PANTHER" id="PTHR11177:SF317">
    <property type="entry name" value="CHITINASE 12-RELATED"/>
    <property type="match status" value="1"/>
</dbReference>
<feature type="signal peptide" evidence="8">
    <location>
        <begin position="1"/>
        <end position="20"/>
    </location>
</feature>
<dbReference type="RefSeq" id="WP_167966561.1">
    <property type="nucleotide sequence ID" value="NZ_CP050831.1"/>
</dbReference>
<dbReference type="GO" id="GO:0005975">
    <property type="term" value="P:carbohydrate metabolic process"/>
    <property type="evidence" value="ECO:0007669"/>
    <property type="project" value="InterPro"/>
</dbReference>
<dbReference type="InterPro" id="IPR011583">
    <property type="entry name" value="Chitinase_II/V-like_cat"/>
</dbReference>
<evidence type="ECO:0000313" key="10">
    <source>
        <dbReference type="EMBL" id="QIU96873.1"/>
    </source>
</evidence>
<dbReference type="Proteomes" id="UP000501780">
    <property type="component" value="Chromosome"/>
</dbReference>
<dbReference type="EC" id="3.2.1.14" evidence="2"/>
<evidence type="ECO:0000256" key="4">
    <source>
        <dbReference type="ARBA" id="ARBA00023295"/>
    </source>
</evidence>
<feature type="domain" description="GH18" evidence="9">
    <location>
        <begin position="256"/>
        <end position="550"/>
    </location>
</feature>
<dbReference type="PROSITE" id="PS51910">
    <property type="entry name" value="GH18_2"/>
    <property type="match status" value="1"/>
</dbReference>
<evidence type="ECO:0000259" key="9">
    <source>
        <dbReference type="PROSITE" id="PS51910"/>
    </source>
</evidence>
<comment type="similarity">
    <text evidence="6">Belongs to the glycosyl hydrolase 18 family.</text>
</comment>
<accession>A0A6H0KUP9</accession>
<evidence type="ECO:0000256" key="5">
    <source>
        <dbReference type="RuleBase" id="RU000489"/>
    </source>
</evidence>
<keyword evidence="11" id="KW-1185">Reference proteome</keyword>
<dbReference type="Pfam" id="PF00704">
    <property type="entry name" value="Glyco_hydro_18"/>
    <property type="match status" value="1"/>
</dbReference>
<dbReference type="InterPro" id="IPR001223">
    <property type="entry name" value="Glyco_hydro18_cat"/>
</dbReference>
<dbReference type="PROSITE" id="PS01095">
    <property type="entry name" value="GH18_1"/>
    <property type="match status" value="1"/>
</dbReference>
<comment type="catalytic activity">
    <reaction evidence="1">
        <text>Random endo-hydrolysis of N-acetyl-beta-D-glucosaminide (1-&gt;4)-beta-linkages in chitin and chitodextrins.</text>
        <dbReference type="EC" id="3.2.1.14"/>
    </reaction>
</comment>
<feature type="compositionally biased region" description="Acidic residues" evidence="7">
    <location>
        <begin position="44"/>
        <end position="53"/>
    </location>
</feature>
<keyword evidence="4 5" id="KW-0326">Glycosidase</keyword>
<evidence type="ECO:0000256" key="2">
    <source>
        <dbReference type="ARBA" id="ARBA00012729"/>
    </source>
</evidence>
<dbReference type="InterPro" id="IPR017853">
    <property type="entry name" value="GH"/>
</dbReference>
<dbReference type="EMBL" id="CP050831">
    <property type="protein sequence ID" value="QIU96873.1"/>
    <property type="molecule type" value="Genomic_DNA"/>
</dbReference>
<dbReference type="Gene3D" id="3.20.20.80">
    <property type="entry name" value="Glycosidases"/>
    <property type="match status" value="1"/>
</dbReference>
<protein>
    <recommendedName>
        <fullName evidence="2">chitinase</fullName>
        <ecNumber evidence="2">3.2.1.14</ecNumber>
    </recommendedName>
</protein>
<dbReference type="InterPro" id="IPR001791">
    <property type="entry name" value="Laminin_G"/>
</dbReference>
<keyword evidence="8" id="KW-0732">Signal</keyword>
<dbReference type="PROSITE" id="PS51257">
    <property type="entry name" value="PROKAR_LIPOPROTEIN"/>
    <property type="match status" value="1"/>
</dbReference>
<reference evidence="10 11" key="1">
    <citation type="submission" date="2020-03" db="EMBL/GenBank/DDBJ databases">
        <title>Genomic analysis of Bacteroides faecium CBA7301.</title>
        <authorList>
            <person name="Kim J."/>
            <person name="Roh S.W."/>
        </authorList>
    </citation>
    <scope>NUCLEOTIDE SEQUENCE [LARGE SCALE GENOMIC DNA]</scope>
    <source>
        <strain evidence="10 11">CBA7301</strain>
    </source>
</reference>
<dbReference type="InterPro" id="IPR050314">
    <property type="entry name" value="Glycosyl_Hydrlase_18"/>
</dbReference>
<organism evidence="10 11">
    <name type="scientific">Bacteroides faecium</name>
    <dbReference type="NCBI Taxonomy" id="2715212"/>
    <lineage>
        <taxon>Bacteria</taxon>
        <taxon>Pseudomonadati</taxon>
        <taxon>Bacteroidota</taxon>
        <taxon>Bacteroidia</taxon>
        <taxon>Bacteroidales</taxon>
        <taxon>Bacteroidaceae</taxon>
        <taxon>Bacteroides</taxon>
    </lineage>
</organism>
<dbReference type="Pfam" id="PF02210">
    <property type="entry name" value="Laminin_G_2"/>
    <property type="match status" value="1"/>
</dbReference>
<feature type="chain" id="PRO_5026153362" description="chitinase" evidence="8">
    <location>
        <begin position="21"/>
        <end position="560"/>
    </location>
</feature>
<evidence type="ECO:0000313" key="11">
    <source>
        <dbReference type="Proteomes" id="UP000501780"/>
    </source>
</evidence>
<feature type="region of interest" description="Disordered" evidence="7">
    <location>
        <begin position="30"/>
        <end position="53"/>
    </location>
</feature>
<dbReference type="Gene3D" id="3.40.5.30">
    <property type="entry name" value="(Trans)glycosidases - domain 2"/>
    <property type="match status" value="1"/>
</dbReference>
<dbReference type="Gene3D" id="2.60.120.200">
    <property type="match status" value="1"/>
</dbReference>
<dbReference type="SUPFAM" id="SSF51445">
    <property type="entry name" value="(Trans)glycosidases"/>
    <property type="match status" value="1"/>
</dbReference>
<evidence type="ECO:0000256" key="6">
    <source>
        <dbReference type="RuleBase" id="RU004453"/>
    </source>
</evidence>
<name>A0A6H0KUP9_9BACE</name>
<dbReference type="AlphaFoldDB" id="A0A6H0KUP9"/>
<dbReference type="PANTHER" id="PTHR11177">
    <property type="entry name" value="CHITINASE"/>
    <property type="match status" value="1"/>
</dbReference>
<dbReference type="InterPro" id="IPR013320">
    <property type="entry name" value="ConA-like_dom_sf"/>
</dbReference>
<evidence type="ECO:0000256" key="3">
    <source>
        <dbReference type="ARBA" id="ARBA00022801"/>
    </source>
</evidence>
<evidence type="ECO:0000256" key="7">
    <source>
        <dbReference type="SAM" id="MobiDB-lite"/>
    </source>
</evidence>
<dbReference type="SMART" id="SM00636">
    <property type="entry name" value="Glyco_18"/>
    <property type="match status" value="1"/>
</dbReference>
<gene>
    <name evidence="10" type="ORF">BacF7301_23160</name>
</gene>
<evidence type="ECO:0000256" key="8">
    <source>
        <dbReference type="SAM" id="SignalP"/>
    </source>
</evidence>
<sequence>MRNKFLFLCLFLFGTLTACKDTKWVDVPTDTPPEGAVTGKPGEDEPDDPDDPTEMGLINCSYIRGDFYDSGRISGKSMATCNDLIFLACRPYADGSLAFELPDAKLTGNATYAAEKSGKNGVLYFNGSATMNAGDGLLHSPDGPSKQFTFGTYIYIDEWVADAYLFKKATSSKTIAALQLGDGAGKVKLTVGGLSTEITNDNLATGGWHYIALSYKTSEIKLDVDNKSAKLTPQNGNTFPEVPNDRVDFIVGDKFKGYLEETTVWSISAGTLGKDPITYPSVWNKTKVLAYWKYDEAGNLGKDSHSWITRLEDMRKVMGTPTGTSRFRLGCAGGQWKDMVKNEGAYTNFANKICEVLATHNLDGVDLDFEWPENSNEGTAYSKAIVEMSKIFKKNARKVFFTVSIHPFCMNNLTIDAYKATDFVSLQCYGPDTEYYNIDRFKQKANEATSIIPKNKLVLGVPFQGTTGIPGEQKGYFDFANSISGPDQTQITYTDGKTYTFDGVNAIYNKTKYACENGYAGVMSWDLAVDVDVTDDKSLLKTVQKAIEDYIFSSGTSETE</sequence>
<proteinExistence type="inferred from homology"/>
<dbReference type="GO" id="GO:0008843">
    <property type="term" value="F:endochitinase activity"/>
    <property type="evidence" value="ECO:0007669"/>
    <property type="project" value="UniProtKB-EC"/>
</dbReference>